<keyword evidence="3" id="KW-0418">Kinase</keyword>
<dbReference type="Proteomes" id="UP001216150">
    <property type="component" value="Unassembled WGS sequence"/>
</dbReference>
<accession>A0AAD6GUN4</accession>
<dbReference type="AlphaFoldDB" id="A0AAD6GUN4"/>
<dbReference type="Gene3D" id="3.40.50.300">
    <property type="entry name" value="P-loop containing nucleotide triphosphate hydrolases"/>
    <property type="match status" value="1"/>
</dbReference>
<evidence type="ECO:0000256" key="1">
    <source>
        <dbReference type="ARBA" id="ARBA00022737"/>
    </source>
</evidence>
<dbReference type="SUPFAM" id="SSF52540">
    <property type="entry name" value="P-loop containing nucleoside triphosphate hydrolases"/>
    <property type="match status" value="1"/>
</dbReference>
<keyword evidence="4" id="KW-1185">Reference proteome</keyword>
<gene>
    <name evidence="3" type="ORF">N7450_003954</name>
</gene>
<evidence type="ECO:0000259" key="2">
    <source>
        <dbReference type="Pfam" id="PF24883"/>
    </source>
</evidence>
<dbReference type="PANTHER" id="PTHR10039">
    <property type="entry name" value="AMELOGENIN"/>
    <property type="match status" value="1"/>
</dbReference>
<name>A0AAD6GUN4_9EURO</name>
<organism evidence="3 4">
    <name type="scientific">Penicillium hetheringtonii</name>
    <dbReference type="NCBI Taxonomy" id="911720"/>
    <lineage>
        <taxon>Eukaryota</taxon>
        <taxon>Fungi</taxon>
        <taxon>Dikarya</taxon>
        <taxon>Ascomycota</taxon>
        <taxon>Pezizomycotina</taxon>
        <taxon>Eurotiomycetes</taxon>
        <taxon>Eurotiomycetidae</taxon>
        <taxon>Eurotiales</taxon>
        <taxon>Aspergillaceae</taxon>
        <taxon>Penicillium</taxon>
    </lineage>
</organism>
<dbReference type="GO" id="GO:0016301">
    <property type="term" value="F:kinase activity"/>
    <property type="evidence" value="ECO:0007669"/>
    <property type="project" value="UniProtKB-KW"/>
</dbReference>
<keyword evidence="1" id="KW-0677">Repeat</keyword>
<feature type="domain" description="Nephrocystin 3-like N-terminal" evidence="2">
    <location>
        <begin position="269"/>
        <end position="436"/>
    </location>
</feature>
<dbReference type="Pfam" id="PF24883">
    <property type="entry name" value="NPHP3_N"/>
    <property type="match status" value="1"/>
</dbReference>
<proteinExistence type="predicted"/>
<keyword evidence="3" id="KW-0808">Transferase</keyword>
<dbReference type="InterPro" id="IPR027417">
    <property type="entry name" value="P-loop_NTPase"/>
</dbReference>
<sequence length="548" mass="62427">MLNKFRTKIKLKVRGQRHDDSVSVSSTNNENALAAETDIDTTSIRDANAAISQKEADNLWEVAGKKLEEKHRIALNLENAPPVTESIDEVIKTTEEKYREYKEGGAKDLVQTLISFDSTGYASSAWSVVSIGLTLIQNDIERRDDIFEASEYLAGRLSYYTIFESTYRSKEVESDKGLEGALVEVYTAILEYTAEVKKAIQECKADLTSDLDRKKQAEGILDGIDEAVERLKEIQSHTRSLQEREILDWLSTASYSDTQNDVHERRTSDTGNWFLNHPVYIEWKATPGKICWGYGAVGCGKSVLCSTVIQDIEDFCKSDPSRKFAYWYFQFSNDETQKVYNMTRSILRQLMPRILPSSLVKLWEDHGHRGSKPQQQKFADVLDIVLEDSQDKVFLIIDAMDECPVKDHDGRSSLLEFIEQLLSKHPSKLHILATSRPEPDIRSRLEQYLNVDLEIGRFRWADLQIKRLQESKNEAAFNKALDTIPATLEDTYRDILERLSSDDREAARTILIWLSFSLVPMDLKTVADVVSFNFPDDVIQTCTTSSSP</sequence>
<protein>
    <submittedName>
        <fullName evidence="3">Protein kinase domain family protein</fullName>
    </submittedName>
</protein>
<evidence type="ECO:0000313" key="4">
    <source>
        <dbReference type="Proteomes" id="UP001216150"/>
    </source>
</evidence>
<dbReference type="InterPro" id="IPR056884">
    <property type="entry name" value="NPHP3-like_N"/>
</dbReference>
<reference evidence="3 4" key="1">
    <citation type="journal article" date="2023" name="IMA Fungus">
        <title>Comparative genomic study of the Penicillium genus elucidates a diverse pangenome and 15 lateral gene transfer events.</title>
        <authorList>
            <person name="Petersen C."/>
            <person name="Sorensen T."/>
            <person name="Nielsen M.R."/>
            <person name="Sondergaard T.E."/>
            <person name="Sorensen J.L."/>
            <person name="Fitzpatrick D.A."/>
            <person name="Frisvad J.C."/>
            <person name="Nielsen K.L."/>
        </authorList>
    </citation>
    <scope>NUCLEOTIDE SEQUENCE [LARGE SCALE GENOMIC DNA]</scope>
    <source>
        <strain evidence="3 4">IBT 29057</strain>
    </source>
</reference>
<dbReference type="PANTHER" id="PTHR10039:SF16">
    <property type="entry name" value="GPI INOSITOL-DEACYLASE"/>
    <property type="match status" value="1"/>
</dbReference>
<dbReference type="EMBL" id="JAQJAC010000003">
    <property type="protein sequence ID" value="KAJ5589982.1"/>
    <property type="molecule type" value="Genomic_DNA"/>
</dbReference>
<comment type="caution">
    <text evidence="3">The sequence shown here is derived from an EMBL/GenBank/DDBJ whole genome shotgun (WGS) entry which is preliminary data.</text>
</comment>
<evidence type="ECO:0000313" key="3">
    <source>
        <dbReference type="EMBL" id="KAJ5589982.1"/>
    </source>
</evidence>